<sequence length="75" mass="8900">MDTLIKQAPANMTIEEIEIIYNKNNKDQVKTLLELWDVQEKAEAIISEETQKWNDIRDTCDLYDIEMQKIISKKK</sequence>
<dbReference type="EMBL" id="MN740491">
    <property type="protein sequence ID" value="QHU29634.1"/>
    <property type="molecule type" value="Genomic_DNA"/>
</dbReference>
<organism evidence="1">
    <name type="scientific">viral metagenome</name>
    <dbReference type="NCBI Taxonomy" id="1070528"/>
    <lineage>
        <taxon>unclassified sequences</taxon>
        <taxon>metagenomes</taxon>
        <taxon>organismal metagenomes</taxon>
    </lineage>
</organism>
<proteinExistence type="predicted"/>
<accession>A0A6C0LJA1</accession>
<evidence type="ECO:0000313" key="1">
    <source>
        <dbReference type="EMBL" id="QHU29634.1"/>
    </source>
</evidence>
<protein>
    <submittedName>
        <fullName evidence="1">Uncharacterized protein</fullName>
    </submittedName>
</protein>
<dbReference type="AlphaFoldDB" id="A0A6C0LJA1"/>
<name>A0A6C0LJA1_9ZZZZ</name>
<reference evidence="1" key="1">
    <citation type="journal article" date="2020" name="Nature">
        <title>Giant virus diversity and host interactions through global metagenomics.</title>
        <authorList>
            <person name="Schulz F."/>
            <person name="Roux S."/>
            <person name="Paez-Espino D."/>
            <person name="Jungbluth S."/>
            <person name="Walsh D.A."/>
            <person name="Denef V.J."/>
            <person name="McMahon K.D."/>
            <person name="Konstantinidis K.T."/>
            <person name="Eloe-Fadrosh E.A."/>
            <person name="Kyrpides N.C."/>
            <person name="Woyke T."/>
        </authorList>
    </citation>
    <scope>NUCLEOTIDE SEQUENCE</scope>
    <source>
        <strain evidence="1">GVMAG-M-3300027804-48</strain>
    </source>
</reference>